<name>A0A8I2C1W6_BRAEL</name>
<evidence type="ECO:0000313" key="1">
    <source>
        <dbReference type="EMBL" id="MBP1291173.1"/>
    </source>
</evidence>
<dbReference type="InterPro" id="IPR018684">
    <property type="entry name" value="DUF2171"/>
</dbReference>
<accession>A0A8I2C1W6</accession>
<sequence>MKKHQIKEGMEVVGFDSVQIGVVDSIEGDRIRLKKSETGGGRHRRHHHYIGMDFVDSVTDHKVRLCSDADIVELFEEEKSGRPVK</sequence>
<dbReference type="AlphaFoldDB" id="A0A8I2C1W6"/>
<dbReference type="Pfam" id="PF09939">
    <property type="entry name" value="DUF2171"/>
    <property type="match status" value="1"/>
</dbReference>
<reference evidence="1" key="1">
    <citation type="submission" date="2021-02" db="EMBL/GenBank/DDBJ databases">
        <title>Genomic Encyclopedia of Type Strains, Phase IV (KMG-V): Genome sequencing to study the core and pangenomes of soil and plant-associated prokaryotes.</title>
        <authorList>
            <person name="Whitman W."/>
        </authorList>
    </citation>
    <scope>NUCLEOTIDE SEQUENCE</scope>
    <source>
        <strain evidence="1">USDA 406</strain>
    </source>
</reference>
<dbReference type="RefSeq" id="WP_172648731.1">
    <property type="nucleotide sequence ID" value="NZ_JAFICZ010000001.1"/>
</dbReference>
<evidence type="ECO:0000313" key="2">
    <source>
        <dbReference type="Proteomes" id="UP000673383"/>
    </source>
</evidence>
<proteinExistence type="predicted"/>
<dbReference type="Proteomes" id="UP000673383">
    <property type="component" value="Unassembled WGS sequence"/>
</dbReference>
<gene>
    <name evidence="1" type="ORF">JOH49_000926</name>
</gene>
<protein>
    <recommendedName>
        <fullName evidence="3">DUF2171 domain-containing protein</fullName>
    </recommendedName>
</protein>
<dbReference type="EMBL" id="JAFICZ010000001">
    <property type="protein sequence ID" value="MBP1291173.1"/>
    <property type="molecule type" value="Genomic_DNA"/>
</dbReference>
<evidence type="ECO:0008006" key="3">
    <source>
        <dbReference type="Google" id="ProtNLM"/>
    </source>
</evidence>
<comment type="caution">
    <text evidence="1">The sequence shown here is derived from an EMBL/GenBank/DDBJ whole genome shotgun (WGS) entry which is preliminary data.</text>
</comment>
<organism evidence="1 2">
    <name type="scientific">Bradyrhizobium elkanii</name>
    <dbReference type="NCBI Taxonomy" id="29448"/>
    <lineage>
        <taxon>Bacteria</taxon>
        <taxon>Pseudomonadati</taxon>
        <taxon>Pseudomonadota</taxon>
        <taxon>Alphaproteobacteria</taxon>
        <taxon>Hyphomicrobiales</taxon>
        <taxon>Nitrobacteraceae</taxon>
        <taxon>Bradyrhizobium</taxon>
    </lineage>
</organism>